<dbReference type="GO" id="GO:0140818">
    <property type="term" value="F:mRNA 5'-triphosphate monophosphatase activity"/>
    <property type="evidence" value="ECO:0007669"/>
    <property type="project" value="UniProtKB-EC"/>
</dbReference>
<evidence type="ECO:0000313" key="7">
    <source>
        <dbReference type="Proteomes" id="UP000203890"/>
    </source>
</evidence>
<dbReference type="GeneID" id="5845719"/>
<evidence type="ECO:0000256" key="4">
    <source>
        <dbReference type="ARBA" id="ARBA00047740"/>
    </source>
</evidence>
<evidence type="ECO:0000313" key="6">
    <source>
        <dbReference type="EMBL" id="ABY27966.2"/>
    </source>
</evidence>
<organism evidence="6 7">
    <name type="scientific">Ostreococcus tauri virus OtV5</name>
    <dbReference type="NCBI Taxonomy" id="1785753"/>
    <lineage>
        <taxon>Viruses</taxon>
        <taxon>Varidnaviria</taxon>
        <taxon>Bamfordvirae</taxon>
        <taxon>Nucleocytoviricota</taxon>
        <taxon>Megaviricetes</taxon>
        <taxon>Algavirales</taxon>
        <taxon>Phycodnaviridae</taxon>
        <taxon>Prasinovirus</taxon>
        <taxon>Prasinovirus ostreotauri</taxon>
    </lineage>
</organism>
<dbReference type="EC" id="3.6.1.74" evidence="3"/>
<evidence type="ECO:0000256" key="2">
    <source>
        <dbReference type="ARBA" id="ARBA00022801"/>
    </source>
</evidence>
<dbReference type="Proteomes" id="UP000203890">
    <property type="component" value="Segment"/>
</dbReference>
<evidence type="ECO:0000256" key="1">
    <source>
        <dbReference type="ARBA" id="ARBA00022664"/>
    </source>
</evidence>
<dbReference type="GO" id="GO:0006397">
    <property type="term" value="P:mRNA processing"/>
    <property type="evidence" value="ECO:0007669"/>
    <property type="project" value="UniProtKB-KW"/>
</dbReference>
<dbReference type="KEGG" id="vg:5845719"/>
<protein>
    <recommendedName>
        <fullName evidence="3">mRNA 5'-phosphatase</fullName>
        <ecNumber evidence="3">3.6.1.74</ecNumber>
    </recommendedName>
</protein>
<dbReference type="Pfam" id="PF02940">
    <property type="entry name" value="mRNA_triPase"/>
    <property type="match status" value="1"/>
</dbReference>
<keyword evidence="7" id="KW-1185">Reference proteome</keyword>
<dbReference type="InterPro" id="IPR037009">
    <property type="entry name" value="mRNA_triPase_Cet1_sf"/>
</dbReference>
<feature type="domain" description="mRNA triphosphatase Cet1-like" evidence="5">
    <location>
        <begin position="77"/>
        <end position="175"/>
    </location>
</feature>
<evidence type="ECO:0000256" key="3">
    <source>
        <dbReference type="ARBA" id="ARBA00035028"/>
    </source>
</evidence>
<dbReference type="RefSeq" id="YP_001648262.2">
    <property type="nucleotide sequence ID" value="NC_010191.2"/>
</dbReference>
<evidence type="ECO:0000259" key="5">
    <source>
        <dbReference type="Pfam" id="PF02940"/>
    </source>
</evidence>
<name>A9YW83_9PHYC</name>
<proteinExistence type="predicted"/>
<dbReference type="InterPro" id="IPR004206">
    <property type="entry name" value="mRNA_triPase_Cet1"/>
</dbReference>
<keyword evidence="2" id="KW-0378">Hydrolase</keyword>
<gene>
    <name evidence="6" type="ORF">OtV5_164</name>
</gene>
<sequence length="203" mass="23780">MINVKMHDIKTIVEKLLPVFETHREEEHIEVEMRLGKHNGSFFDTNVGKDTFERVMEGLRKYDGWEKTEMSELDVYYNDANNIRLSVNKDTGENGNMIQKINVLKEDFNGTPLDMRFSVSREIPTWGEYEMDRVRTKTRHSFVRKNLSIDMTISSGDNADMDSEEECSYQIEFEIVDPTKVSTRDEFFNIIHKVNDLSKLIPV</sequence>
<accession>A9YW83</accession>
<dbReference type="GO" id="GO:0004651">
    <property type="term" value="F:polynucleotide 5'-phosphatase activity"/>
    <property type="evidence" value="ECO:0007669"/>
    <property type="project" value="InterPro"/>
</dbReference>
<dbReference type="Gene3D" id="3.20.100.10">
    <property type="entry name" value="mRNA triphosphatase Cet1-like"/>
    <property type="match status" value="1"/>
</dbReference>
<comment type="catalytic activity">
    <reaction evidence="4">
        <text>a 5'-end triphospho-ribonucleoside in mRNA + H2O = a 5'-end diphospho-ribonucleoside in mRNA + phosphate + H(+)</text>
        <dbReference type="Rhea" id="RHEA:67004"/>
        <dbReference type="Rhea" id="RHEA-COMP:17164"/>
        <dbReference type="Rhea" id="RHEA-COMP:17165"/>
        <dbReference type="ChEBI" id="CHEBI:15377"/>
        <dbReference type="ChEBI" id="CHEBI:15378"/>
        <dbReference type="ChEBI" id="CHEBI:43474"/>
        <dbReference type="ChEBI" id="CHEBI:167616"/>
        <dbReference type="ChEBI" id="CHEBI:167618"/>
        <dbReference type="EC" id="3.6.1.74"/>
    </reaction>
    <physiologicalReaction direction="left-to-right" evidence="4">
        <dbReference type="Rhea" id="RHEA:67005"/>
    </physiologicalReaction>
</comment>
<dbReference type="EMBL" id="EU304328">
    <property type="protein sequence ID" value="ABY27966.2"/>
    <property type="molecule type" value="Genomic_DNA"/>
</dbReference>
<dbReference type="InterPro" id="IPR033469">
    <property type="entry name" value="CYTH-like_dom_sf"/>
</dbReference>
<keyword evidence="1" id="KW-0507">mRNA processing</keyword>
<dbReference type="OrthoDB" id="15022at10239"/>
<dbReference type="SUPFAM" id="SSF55154">
    <property type="entry name" value="CYTH-like phosphatases"/>
    <property type="match status" value="1"/>
</dbReference>
<reference evidence="6 7" key="1">
    <citation type="journal article" date="2008" name="PLoS ONE">
        <title>Life-cycle and genome of OtV5, a large DNA virus of the pelagic marine unicellular green alga Ostreococcus tauri.</title>
        <authorList>
            <person name="Derelle E."/>
            <person name="Ferraz C."/>
            <person name="Escande M.L."/>
            <person name="Eychenie S."/>
            <person name="Cooke R."/>
            <person name="Piganeau G."/>
            <person name="Desdevises Y."/>
            <person name="Bellec L."/>
            <person name="Moreau H."/>
            <person name="Grimsley N."/>
        </authorList>
    </citation>
    <scope>NUCLEOTIDE SEQUENCE [LARGE SCALE GENOMIC DNA]</scope>
    <source>
        <strain evidence="6 7">OtV5</strain>
    </source>
</reference>